<dbReference type="InterPro" id="IPR051202">
    <property type="entry name" value="Peptidase_C40"/>
</dbReference>
<gene>
    <name evidence="7" type="ORF">SAMN05421541_11463</name>
</gene>
<dbReference type="STRING" id="35752.SAMN05421541_11463"/>
<keyword evidence="3" id="KW-0378">Hydrolase</keyword>
<reference evidence="7 8" key="1">
    <citation type="submission" date="2016-10" db="EMBL/GenBank/DDBJ databases">
        <authorList>
            <person name="de Groot N.N."/>
        </authorList>
    </citation>
    <scope>NUCLEOTIDE SEQUENCE [LARGE SCALE GENOMIC DNA]</scope>
    <source>
        <strain evidence="7 8">DSM 43019</strain>
    </source>
</reference>
<evidence type="ECO:0000256" key="3">
    <source>
        <dbReference type="ARBA" id="ARBA00022801"/>
    </source>
</evidence>
<keyword evidence="2" id="KW-0645">Protease</keyword>
<feature type="region of interest" description="Disordered" evidence="5">
    <location>
        <begin position="247"/>
        <end position="268"/>
    </location>
</feature>
<evidence type="ECO:0000259" key="6">
    <source>
        <dbReference type="PROSITE" id="PS51935"/>
    </source>
</evidence>
<dbReference type="SUPFAM" id="SSF54001">
    <property type="entry name" value="Cysteine proteinases"/>
    <property type="match status" value="1"/>
</dbReference>
<feature type="compositionally biased region" description="Low complexity" evidence="5">
    <location>
        <begin position="434"/>
        <end position="489"/>
    </location>
</feature>
<feature type="compositionally biased region" description="Low complexity" evidence="5">
    <location>
        <begin position="521"/>
        <end position="563"/>
    </location>
</feature>
<dbReference type="Proteomes" id="UP000199645">
    <property type="component" value="Unassembled WGS sequence"/>
</dbReference>
<proteinExistence type="inferred from homology"/>
<name>A0A1I2JUP2_9ACTN</name>
<feature type="domain" description="NlpC/P60" evidence="6">
    <location>
        <begin position="287"/>
        <end position="413"/>
    </location>
</feature>
<dbReference type="PROSITE" id="PS51935">
    <property type="entry name" value="NLPC_P60"/>
    <property type="match status" value="1"/>
</dbReference>
<evidence type="ECO:0000313" key="7">
    <source>
        <dbReference type="EMBL" id="SFF58582.1"/>
    </source>
</evidence>
<dbReference type="EMBL" id="FONV01000014">
    <property type="protein sequence ID" value="SFF58582.1"/>
    <property type="molecule type" value="Genomic_DNA"/>
</dbReference>
<dbReference type="Pfam" id="PF00877">
    <property type="entry name" value="NLPC_P60"/>
    <property type="match status" value="1"/>
</dbReference>
<feature type="region of interest" description="Disordered" evidence="5">
    <location>
        <begin position="416"/>
        <end position="563"/>
    </location>
</feature>
<accession>A0A1I2JUP2</accession>
<feature type="compositionally biased region" description="Pro residues" evidence="5">
    <location>
        <begin position="490"/>
        <end position="507"/>
    </location>
</feature>
<keyword evidence="8" id="KW-1185">Reference proteome</keyword>
<dbReference type="GO" id="GO:0006508">
    <property type="term" value="P:proteolysis"/>
    <property type="evidence" value="ECO:0007669"/>
    <property type="project" value="UniProtKB-KW"/>
</dbReference>
<evidence type="ECO:0000256" key="4">
    <source>
        <dbReference type="ARBA" id="ARBA00022807"/>
    </source>
</evidence>
<dbReference type="PANTHER" id="PTHR47053:SF1">
    <property type="entry name" value="MUREIN DD-ENDOPEPTIDASE MEPH-RELATED"/>
    <property type="match status" value="1"/>
</dbReference>
<evidence type="ECO:0000256" key="2">
    <source>
        <dbReference type="ARBA" id="ARBA00022670"/>
    </source>
</evidence>
<organism evidence="7 8">
    <name type="scientific">Actinoplanes philippinensis</name>
    <dbReference type="NCBI Taxonomy" id="35752"/>
    <lineage>
        <taxon>Bacteria</taxon>
        <taxon>Bacillati</taxon>
        <taxon>Actinomycetota</taxon>
        <taxon>Actinomycetes</taxon>
        <taxon>Micromonosporales</taxon>
        <taxon>Micromonosporaceae</taxon>
        <taxon>Actinoplanes</taxon>
    </lineage>
</organism>
<dbReference type="InterPro" id="IPR038765">
    <property type="entry name" value="Papain-like_cys_pep_sf"/>
</dbReference>
<dbReference type="PANTHER" id="PTHR47053">
    <property type="entry name" value="MUREIN DD-ENDOPEPTIDASE MEPH-RELATED"/>
    <property type="match status" value="1"/>
</dbReference>
<evidence type="ECO:0000256" key="5">
    <source>
        <dbReference type="SAM" id="MobiDB-lite"/>
    </source>
</evidence>
<sequence>MTVVTVTDGELMAKAVRRGTTHRMRPVRSRLRPFVISAAVAAAIAALFQPIPAMADPAGAPGTMTSVPDGGSQPVAVGPLVLPGTPASTNTPATPSLITPGAPASPVLQKVEKGRAEIATLGDQLIRVGQDRDLAQTQLTAATARVTENQQALVQARRVAQESAAAAMQQAAALPPGAIDSRWAELDALSRMQRGDATSSYEAAARRLIAAEEAARTAATDQVSTNARYSALAAQWTQLNTTLSKKQAAQTKYENEHRDEISAAESTANAADQQLGAEYLAGADAGRGADPRAVQALQFALAQRGDPYVWSEEGPDQYDCSGLMWAAYRSVGFQLNRVSRDQYYQTRERQVSRYSLLPGDLLFFSSSSSWTGIHHVAMYAGQGMMVEAPRSGLNVRLTPVRWTRLFAATRIYGSIEGETETPDLGNPDPDEPVTPTKSPSASSSPKPGNSTSSSPKPGNSTSASPSTSTSPSASTSPSTSTSPSSSPSPSASPSPSPSTPPVVPPPATDETSKEPTKNTPSASVGSTTGSAAASASQAAASGAASAAHSAATSASSSAGSGDK</sequence>
<dbReference type="InterPro" id="IPR000064">
    <property type="entry name" value="NLP_P60_dom"/>
</dbReference>
<dbReference type="GO" id="GO:0008234">
    <property type="term" value="F:cysteine-type peptidase activity"/>
    <property type="evidence" value="ECO:0007669"/>
    <property type="project" value="UniProtKB-KW"/>
</dbReference>
<dbReference type="AlphaFoldDB" id="A0A1I2JUP2"/>
<comment type="similarity">
    <text evidence="1">Belongs to the peptidase C40 family.</text>
</comment>
<protein>
    <submittedName>
        <fullName evidence="7">NlpC/P60 family protein</fullName>
    </submittedName>
</protein>
<dbReference type="Gene3D" id="3.90.1720.10">
    <property type="entry name" value="endopeptidase domain like (from Nostoc punctiforme)"/>
    <property type="match status" value="1"/>
</dbReference>
<evidence type="ECO:0000313" key="8">
    <source>
        <dbReference type="Proteomes" id="UP000199645"/>
    </source>
</evidence>
<keyword evidence="4" id="KW-0788">Thiol protease</keyword>
<evidence type="ECO:0000256" key="1">
    <source>
        <dbReference type="ARBA" id="ARBA00007074"/>
    </source>
</evidence>